<dbReference type="InterPro" id="IPR002563">
    <property type="entry name" value="Flavin_Rdtase-like_dom"/>
</dbReference>
<dbReference type="Gene3D" id="2.30.110.10">
    <property type="entry name" value="Electron Transport, Fmn-binding Protein, Chain A"/>
    <property type="match status" value="1"/>
</dbReference>
<dbReference type="RefSeq" id="WP_268781279.1">
    <property type="nucleotide sequence ID" value="NZ_JAPRAT010000039.1"/>
</dbReference>
<evidence type="ECO:0000259" key="2">
    <source>
        <dbReference type="SMART" id="SM00903"/>
    </source>
</evidence>
<feature type="domain" description="Flavin reductase like" evidence="2">
    <location>
        <begin position="11"/>
        <end position="152"/>
    </location>
</feature>
<gene>
    <name evidence="3" type="ORF">OWO01_14945</name>
</gene>
<evidence type="ECO:0000313" key="3">
    <source>
        <dbReference type="EMBL" id="MCZ0704506.1"/>
    </source>
</evidence>
<dbReference type="InterPro" id="IPR050268">
    <property type="entry name" value="NADH-dep_flavin_reductase"/>
</dbReference>
<dbReference type="Pfam" id="PF01613">
    <property type="entry name" value="Flavin_Reduct"/>
    <property type="match status" value="1"/>
</dbReference>
<dbReference type="PANTHER" id="PTHR30466">
    <property type="entry name" value="FLAVIN REDUCTASE"/>
    <property type="match status" value="1"/>
</dbReference>
<dbReference type="SUPFAM" id="SSF50475">
    <property type="entry name" value="FMN-binding split barrel"/>
    <property type="match status" value="1"/>
</dbReference>
<organism evidence="3 4">
    <name type="scientific">Natronobacillus azotifigens</name>
    <dbReference type="NCBI Taxonomy" id="472978"/>
    <lineage>
        <taxon>Bacteria</taxon>
        <taxon>Bacillati</taxon>
        <taxon>Bacillota</taxon>
        <taxon>Bacilli</taxon>
        <taxon>Bacillales</taxon>
        <taxon>Bacillaceae</taxon>
        <taxon>Natronobacillus</taxon>
    </lineage>
</organism>
<dbReference type="GO" id="GO:0042602">
    <property type="term" value="F:riboflavin reductase (NADPH) activity"/>
    <property type="evidence" value="ECO:0007669"/>
    <property type="project" value="TreeGrafter"/>
</dbReference>
<proteinExistence type="predicted"/>
<protein>
    <submittedName>
        <fullName evidence="3">Flavin reductase family protein</fullName>
    </submittedName>
</protein>
<keyword evidence="4" id="KW-1185">Reference proteome</keyword>
<accession>A0A9J6RFH0</accession>
<dbReference type="SMART" id="SM00903">
    <property type="entry name" value="Flavin_Reduct"/>
    <property type="match status" value="1"/>
</dbReference>
<sequence>MIDTQLFRKAMGEFATGITVVSANDKHGEVKGITVNAFMSLSLDPTLVAVSISNKASIIQTLADANQFGISVLSDQQKELSMIFAKQKEADQPVPFDILDETPVLKDALVQLVCEKESEVEAGDHTIYIAKVKELQVQEGQPIIYYGGSYQYLK</sequence>
<evidence type="ECO:0000256" key="1">
    <source>
        <dbReference type="ARBA" id="ARBA00023002"/>
    </source>
</evidence>
<keyword evidence="1" id="KW-0560">Oxidoreductase</keyword>
<dbReference type="GO" id="GO:0010181">
    <property type="term" value="F:FMN binding"/>
    <property type="evidence" value="ECO:0007669"/>
    <property type="project" value="InterPro"/>
</dbReference>
<dbReference type="EMBL" id="JAPRAT010000039">
    <property type="protein sequence ID" value="MCZ0704506.1"/>
    <property type="molecule type" value="Genomic_DNA"/>
</dbReference>
<dbReference type="Proteomes" id="UP001084197">
    <property type="component" value="Unassembled WGS sequence"/>
</dbReference>
<dbReference type="InterPro" id="IPR012349">
    <property type="entry name" value="Split_barrel_FMN-bd"/>
</dbReference>
<name>A0A9J6RFH0_9BACI</name>
<dbReference type="AlphaFoldDB" id="A0A9J6RFH0"/>
<dbReference type="PANTHER" id="PTHR30466:SF1">
    <property type="entry name" value="FMN REDUCTASE (NADH) RUTF"/>
    <property type="match status" value="1"/>
</dbReference>
<evidence type="ECO:0000313" key="4">
    <source>
        <dbReference type="Proteomes" id="UP001084197"/>
    </source>
</evidence>
<reference evidence="3" key="1">
    <citation type="submission" date="2022-11" db="EMBL/GenBank/DDBJ databases">
        <title>WGS of Natronobacillus azotifigens 24KS-1, an anaerobic diazotrophic haloalkaliphile from soda-rich habitats.</title>
        <authorList>
            <person name="Sorokin D.Y."/>
            <person name="Merkel A.Y."/>
        </authorList>
    </citation>
    <scope>NUCLEOTIDE SEQUENCE</scope>
    <source>
        <strain evidence="3">24KS-1</strain>
    </source>
</reference>
<comment type="caution">
    <text evidence="3">The sequence shown here is derived from an EMBL/GenBank/DDBJ whole genome shotgun (WGS) entry which is preliminary data.</text>
</comment>